<feature type="compositionally biased region" description="Low complexity" evidence="1">
    <location>
        <begin position="146"/>
        <end position="156"/>
    </location>
</feature>
<feature type="compositionally biased region" description="Basic and acidic residues" evidence="1">
    <location>
        <begin position="205"/>
        <end position="218"/>
    </location>
</feature>
<evidence type="ECO:0000313" key="2">
    <source>
        <dbReference type="EMBL" id="CAA9557366.1"/>
    </source>
</evidence>
<keyword evidence="2" id="KW-0808">Transferase</keyword>
<accession>A0A6J4UQB6</accession>
<feature type="region of interest" description="Disordered" evidence="1">
    <location>
        <begin position="1"/>
        <end position="309"/>
    </location>
</feature>
<dbReference type="AlphaFoldDB" id="A0A6J4UQB6"/>
<protein>
    <submittedName>
        <fullName evidence="2">Transketolase, N-terminal section</fullName>
        <ecNumber evidence="2">2.2.1.1</ecNumber>
    </submittedName>
</protein>
<feature type="non-terminal residue" evidence="2">
    <location>
        <position position="1"/>
    </location>
</feature>
<proteinExistence type="predicted"/>
<dbReference type="EC" id="2.2.1.1" evidence="2"/>
<organism evidence="2">
    <name type="scientific">uncultured Thermomicrobiales bacterium</name>
    <dbReference type="NCBI Taxonomy" id="1645740"/>
    <lineage>
        <taxon>Bacteria</taxon>
        <taxon>Pseudomonadati</taxon>
        <taxon>Thermomicrobiota</taxon>
        <taxon>Thermomicrobia</taxon>
        <taxon>Thermomicrobiales</taxon>
        <taxon>environmental samples</taxon>
    </lineage>
</organism>
<feature type="compositionally biased region" description="Low complexity" evidence="1">
    <location>
        <begin position="51"/>
        <end position="66"/>
    </location>
</feature>
<dbReference type="EMBL" id="CADCWF010000142">
    <property type="protein sequence ID" value="CAA9557366.1"/>
    <property type="molecule type" value="Genomic_DNA"/>
</dbReference>
<name>A0A6J4UQB6_9BACT</name>
<feature type="compositionally biased region" description="Basic residues" evidence="1">
    <location>
        <begin position="224"/>
        <end position="233"/>
    </location>
</feature>
<feature type="compositionally biased region" description="Basic residues" evidence="1">
    <location>
        <begin position="287"/>
        <end position="302"/>
    </location>
</feature>
<feature type="compositionally biased region" description="Basic and acidic residues" evidence="1">
    <location>
        <begin position="1"/>
        <end position="14"/>
    </location>
</feature>
<feature type="compositionally biased region" description="Low complexity" evidence="1">
    <location>
        <begin position="24"/>
        <end position="34"/>
    </location>
</feature>
<dbReference type="GO" id="GO:0004802">
    <property type="term" value="F:transketolase activity"/>
    <property type="evidence" value="ECO:0007669"/>
    <property type="project" value="UniProtKB-EC"/>
</dbReference>
<sequence>DDRRTDGRAGRADGRGGLPGGAGPPQHRGAAAHPPIHPHRRRRPRRRPALLRRPPGQPLLRPAPGRSRQPGMARARPLHPLQGSLFDRPLRRAGAARLPAGGGVGDLRRRRLPPPGPPGHDGVAGARHVDRLPRPGALAGRRHGPRGAAPRAAVPDLGDRRRRRDPGGADLGGGLHRGPPRARHPLRHRRLQPPAAVRLAGPRRLHADRAGRRPDRKVPGLRLARGRVRRSRPRRDPGRLRRRRGAPRPADLHRCPHRQGQGHLLRRGRLPLARQGADRLRPGAGRHGTRRPPGRHRRRGGRRAGGGRM</sequence>
<feature type="compositionally biased region" description="Basic residues" evidence="1">
    <location>
        <begin position="178"/>
        <end position="191"/>
    </location>
</feature>
<feature type="non-terminal residue" evidence="2">
    <location>
        <position position="309"/>
    </location>
</feature>
<gene>
    <name evidence="2" type="ORF">AVDCRST_MAG59-2261</name>
</gene>
<reference evidence="2" key="1">
    <citation type="submission" date="2020-02" db="EMBL/GenBank/DDBJ databases">
        <authorList>
            <person name="Meier V. D."/>
        </authorList>
    </citation>
    <scope>NUCLEOTIDE SEQUENCE</scope>
    <source>
        <strain evidence="2">AVDCRST_MAG59</strain>
    </source>
</reference>
<evidence type="ECO:0000256" key="1">
    <source>
        <dbReference type="SAM" id="MobiDB-lite"/>
    </source>
</evidence>
<feature type="compositionally biased region" description="Basic residues" evidence="1">
    <location>
        <begin position="36"/>
        <end position="50"/>
    </location>
</feature>